<proteinExistence type="predicted"/>
<dbReference type="STRING" id="332977.SAMN05421740_108208"/>
<feature type="transmembrane region" description="Helical" evidence="1">
    <location>
        <begin position="84"/>
        <end position="101"/>
    </location>
</feature>
<name>A0A1H7SBX8_9SPHI</name>
<accession>A0A1H7SBX8</accession>
<dbReference type="Proteomes" id="UP000198916">
    <property type="component" value="Unassembled WGS sequence"/>
</dbReference>
<keyword evidence="1" id="KW-0472">Membrane</keyword>
<dbReference type="AlphaFoldDB" id="A0A1H7SBX8"/>
<keyword evidence="1" id="KW-0812">Transmembrane</keyword>
<keyword evidence="3" id="KW-1185">Reference proteome</keyword>
<evidence type="ECO:0000313" key="2">
    <source>
        <dbReference type="EMBL" id="SEL69983.1"/>
    </source>
</evidence>
<reference evidence="3" key="1">
    <citation type="submission" date="2016-10" db="EMBL/GenBank/DDBJ databases">
        <authorList>
            <person name="Varghese N."/>
            <person name="Submissions S."/>
        </authorList>
    </citation>
    <scope>NUCLEOTIDE SEQUENCE [LARGE SCALE GENOMIC DNA]</scope>
    <source>
        <strain evidence="3">Jip14</strain>
    </source>
</reference>
<organism evidence="2 3">
    <name type="scientific">Parapedobacter koreensis</name>
    <dbReference type="NCBI Taxonomy" id="332977"/>
    <lineage>
        <taxon>Bacteria</taxon>
        <taxon>Pseudomonadati</taxon>
        <taxon>Bacteroidota</taxon>
        <taxon>Sphingobacteriia</taxon>
        <taxon>Sphingobacteriales</taxon>
        <taxon>Sphingobacteriaceae</taxon>
        <taxon>Parapedobacter</taxon>
    </lineage>
</organism>
<gene>
    <name evidence="2" type="ORF">SAMN05421740_108208</name>
</gene>
<dbReference type="EMBL" id="FNZR01000008">
    <property type="protein sequence ID" value="SEL69983.1"/>
    <property type="molecule type" value="Genomic_DNA"/>
</dbReference>
<evidence type="ECO:0000256" key="1">
    <source>
        <dbReference type="SAM" id="Phobius"/>
    </source>
</evidence>
<evidence type="ECO:0000313" key="3">
    <source>
        <dbReference type="Proteomes" id="UP000198916"/>
    </source>
</evidence>
<protein>
    <submittedName>
        <fullName evidence="2">Uncharacterized protein</fullName>
    </submittedName>
</protein>
<sequence length="157" mass="18134">MQRWLLSDIFAYAKRRKSHRFTEYRKAVVLHRLPLCSGHLQFSSQWLIFDFATTNINSSTGLKRLKKRNKSILTIHSTAMHKRILYLFLVFGFLLPAASGVQGRAVAYAATQQKDTVVYITKTEEKYHRAGCRYLSRSRIKMTKKEAVKNGYGACKV</sequence>
<keyword evidence="1" id="KW-1133">Transmembrane helix</keyword>